<dbReference type="CDD" id="cd05387">
    <property type="entry name" value="BY-kinase"/>
    <property type="match status" value="1"/>
</dbReference>
<dbReference type="GO" id="GO:0005886">
    <property type="term" value="C:plasma membrane"/>
    <property type="evidence" value="ECO:0007669"/>
    <property type="project" value="TreeGrafter"/>
</dbReference>
<comment type="similarity">
    <text evidence="1">Belongs to the CpsD/CapB family.</text>
</comment>
<evidence type="ECO:0000259" key="10">
    <source>
        <dbReference type="Pfam" id="PF13614"/>
    </source>
</evidence>
<gene>
    <name evidence="11" type="ORF">SAMN04488052_105148</name>
</gene>
<keyword evidence="7" id="KW-0829">Tyrosine-protein kinase</keyword>
<dbReference type="PANTHER" id="PTHR32309">
    <property type="entry name" value="TYROSINE-PROTEIN KINASE"/>
    <property type="match status" value="1"/>
</dbReference>
<keyword evidence="3" id="KW-0808">Transferase</keyword>
<dbReference type="SUPFAM" id="SSF52540">
    <property type="entry name" value="P-loop containing nucleoside triphosphate hydrolases"/>
    <property type="match status" value="1"/>
</dbReference>
<dbReference type="Proteomes" id="UP000199657">
    <property type="component" value="Unassembled WGS sequence"/>
</dbReference>
<reference evidence="11 12" key="1">
    <citation type="submission" date="2016-10" db="EMBL/GenBank/DDBJ databases">
        <authorList>
            <person name="de Groot N.N."/>
        </authorList>
    </citation>
    <scope>NUCLEOTIDE SEQUENCE [LARGE SCALE GENOMIC DNA]</scope>
    <source>
        <strain evidence="11 12">CGMCC 1.6291</strain>
    </source>
</reference>
<proteinExistence type="inferred from homology"/>
<protein>
    <recommendedName>
        <fullName evidence="2">non-specific protein-tyrosine kinase</fullName>
        <ecNumber evidence="2">2.7.10.2</ecNumber>
    </recommendedName>
</protein>
<sequence length="325" mass="34743">MSIIEKAISKQRKAREDDGERIASVNADSAGEAGPSRVEQAMARVRPDAGQPDAESGAAAGNGAAPAEAGVAGQRATTTQRYAEISRARLAELGLIDPAGGRSQLAEEFRLVKRPILAGAFATGEDAIHHGNLVMVTSALPREGKSFSTINLAMSIAMEFDRTVLLVDADVARPSILGYLGVESEGSGLLDLLADDSIDFSDALIRTDIDNLTLMPAGKTYPRANEMLASRDMEQLVAEMSARYPDRIILFDTPPLLATSEASVLAQHMGQIVFVVEAEHTPQDATVRAIEQLEGCEVVLPLLNKTKPLPGMRYTHGYYGSYYGT</sequence>
<dbReference type="RefSeq" id="WP_091644464.1">
    <property type="nucleotide sequence ID" value="NZ_FOEG01000005.1"/>
</dbReference>
<dbReference type="InterPro" id="IPR050445">
    <property type="entry name" value="Bact_polysacc_biosynth/exp"/>
</dbReference>
<evidence type="ECO:0000256" key="4">
    <source>
        <dbReference type="ARBA" id="ARBA00022741"/>
    </source>
</evidence>
<dbReference type="OrthoDB" id="9775724at2"/>
<dbReference type="STRING" id="406100.SAMN04488052_105148"/>
<feature type="region of interest" description="Disordered" evidence="9">
    <location>
        <begin position="1"/>
        <end position="75"/>
    </location>
</feature>
<dbReference type="Gene3D" id="3.40.50.300">
    <property type="entry name" value="P-loop containing nucleotide triphosphate hydrolases"/>
    <property type="match status" value="1"/>
</dbReference>
<dbReference type="AlphaFoldDB" id="A0A1H8U4W7"/>
<keyword evidence="12" id="KW-1185">Reference proteome</keyword>
<dbReference type="Pfam" id="PF13614">
    <property type="entry name" value="AAA_31"/>
    <property type="match status" value="1"/>
</dbReference>
<feature type="compositionally biased region" description="Low complexity" evidence="9">
    <location>
        <begin position="54"/>
        <end position="75"/>
    </location>
</feature>
<dbReference type="GO" id="GO:0004713">
    <property type="term" value="F:protein tyrosine kinase activity"/>
    <property type="evidence" value="ECO:0007669"/>
    <property type="project" value="TreeGrafter"/>
</dbReference>
<dbReference type="InterPro" id="IPR025669">
    <property type="entry name" value="AAA_dom"/>
</dbReference>
<keyword evidence="6" id="KW-0067">ATP-binding</keyword>
<evidence type="ECO:0000313" key="12">
    <source>
        <dbReference type="Proteomes" id="UP000199657"/>
    </source>
</evidence>
<evidence type="ECO:0000256" key="5">
    <source>
        <dbReference type="ARBA" id="ARBA00022777"/>
    </source>
</evidence>
<keyword evidence="5" id="KW-0418">Kinase</keyword>
<evidence type="ECO:0000256" key="2">
    <source>
        <dbReference type="ARBA" id="ARBA00011903"/>
    </source>
</evidence>
<keyword evidence="4" id="KW-0547">Nucleotide-binding</keyword>
<organism evidence="11 12">
    <name type="scientific">Aquisalimonas asiatica</name>
    <dbReference type="NCBI Taxonomy" id="406100"/>
    <lineage>
        <taxon>Bacteria</taxon>
        <taxon>Pseudomonadati</taxon>
        <taxon>Pseudomonadota</taxon>
        <taxon>Gammaproteobacteria</taxon>
        <taxon>Chromatiales</taxon>
        <taxon>Ectothiorhodospiraceae</taxon>
        <taxon>Aquisalimonas</taxon>
    </lineage>
</organism>
<comment type="catalytic activity">
    <reaction evidence="8">
        <text>L-tyrosyl-[protein] + ATP = O-phospho-L-tyrosyl-[protein] + ADP + H(+)</text>
        <dbReference type="Rhea" id="RHEA:10596"/>
        <dbReference type="Rhea" id="RHEA-COMP:10136"/>
        <dbReference type="Rhea" id="RHEA-COMP:20101"/>
        <dbReference type="ChEBI" id="CHEBI:15378"/>
        <dbReference type="ChEBI" id="CHEBI:30616"/>
        <dbReference type="ChEBI" id="CHEBI:46858"/>
        <dbReference type="ChEBI" id="CHEBI:61978"/>
        <dbReference type="ChEBI" id="CHEBI:456216"/>
        <dbReference type="EC" id="2.7.10.2"/>
    </reaction>
</comment>
<evidence type="ECO:0000313" key="11">
    <source>
        <dbReference type="EMBL" id="SEO97688.1"/>
    </source>
</evidence>
<evidence type="ECO:0000256" key="6">
    <source>
        <dbReference type="ARBA" id="ARBA00022840"/>
    </source>
</evidence>
<name>A0A1H8U4W7_9GAMM</name>
<evidence type="ECO:0000256" key="1">
    <source>
        <dbReference type="ARBA" id="ARBA00007316"/>
    </source>
</evidence>
<evidence type="ECO:0000256" key="9">
    <source>
        <dbReference type="SAM" id="MobiDB-lite"/>
    </source>
</evidence>
<dbReference type="NCBIfam" id="TIGR03018">
    <property type="entry name" value="pepcterm_TyrKin"/>
    <property type="match status" value="1"/>
</dbReference>
<accession>A0A1H8U4W7</accession>
<dbReference type="InterPro" id="IPR005702">
    <property type="entry name" value="Wzc-like_C"/>
</dbReference>
<dbReference type="PANTHER" id="PTHR32309:SF13">
    <property type="entry name" value="FERRIC ENTEROBACTIN TRANSPORT PROTEIN FEPE"/>
    <property type="match status" value="1"/>
</dbReference>
<dbReference type="InterPro" id="IPR027417">
    <property type="entry name" value="P-loop_NTPase"/>
</dbReference>
<evidence type="ECO:0000256" key="7">
    <source>
        <dbReference type="ARBA" id="ARBA00023137"/>
    </source>
</evidence>
<evidence type="ECO:0000256" key="3">
    <source>
        <dbReference type="ARBA" id="ARBA00022679"/>
    </source>
</evidence>
<dbReference type="EMBL" id="FOEG01000005">
    <property type="protein sequence ID" value="SEO97688.1"/>
    <property type="molecule type" value="Genomic_DNA"/>
</dbReference>
<dbReference type="EC" id="2.7.10.2" evidence="2"/>
<feature type="domain" description="AAA" evidence="10">
    <location>
        <begin position="144"/>
        <end position="266"/>
    </location>
</feature>
<evidence type="ECO:0000256" key="8">
    <source>
        <dbReference type="ARBA" id="ARBA00051245"/>
    </source>
</evidence>